<sequence>MGLAGFALAVATTIVGVASLNLMILAAASSGSFIKPVGRKKKEARLQARSELWDLSLQPLPGFMHKFYEAEDGINLHYVEGGDTSPGSPLIVFIHGFPDSWFIWHHQLASPSIQQKAHLIAVDMPGYGGSDCFPVASPTAILTSLTTFILAMKEKKTNESCILVTHDWGSVVGFRLASEVGFLFSRCIILNAIHPPLAIENMTRATSSASRMLQTYMRNPTNLALIRSAFRSMKPFLTQMVCSYYISVFLLPLPLARQLYKMGDFWFPRLCSKLAKVRNEEIYLASVLGPSKAEADGYPSSILTRQNVNKRADGMIAYYRDNLAFGKWSKPESLQLLTAASETSGGFTGLLEPKKGSFRCPVTIVYGGRDSAFHRRFCYEGLEEYLYPSKGDVGKSYLVCFPRAGHWPMVPSPGRESVEMLIESALDGLDGEQMKERVWLVDKDAKFEVEK</sequence>
<reference evidence="5 6" key="1">
    <citation type="journal article" date="2013" name="PLoS Genet.">
        <title>Genomic mechanisms accounting for the adaptation to parasitism in nematode-trapping fungi.</title>
        <authorList>
            <person name="Meerupati T."/>
            <person name="Andersson K.M."/>
            <person name="Friman E."/>
            <person name="Kumar D."/>
            <person name="Tunlid A."/>
            <person name="Ahren D."/>
        </authorList>
    </citation>
    <scope>NUCLEOTIDE SEQUENCE [LARGE SCALE GENOMIC DNA]</scope>
    <source>
        <strain evidence="5 6">CBS 200.50</strain>
    </source>
</reference>
<dbReference type="GO" id="GO:0016787">
    <property type="term" value="F:hydrolase activity"/>
    <property type="evidence" value="ECO:0007669"/>
    <property type="project" value="UniProtKB-KW"/>
</dbReference>
<comment type="similarity">
    <text evidence="2">Belongs to the AB hydrolase superfamily. Epoxide hydrolase family.</text>
</comment>
<reference evidence="6" key="2">
    <citation type="submission" date="2013-04" db="EMBL/GenBank/DDBJ databases">
        <title>Genomic mechanisms accounting for the adaptation to parasitism in nematode-trapping fungi.</title>
        <authorList>
            <person name="Ahren D.G."/>
        </authorList>
    </citation>
    <scope>NUCLEOTIDE SEQUENCE [LARGE SCALE GENOMIC DNA]</scope>
    <source>
        <strain evidence="6">CBS 200.50</strain>
    </source>
</reference>
<keyword evidence="3" id="KW-0472">Membrane</keyword>
<evidence type="ECO:0000256" key="3">
    <source>
        <dbReference type="SAM" id="Phobius"/>
    </source>
</evidence>
<protein>
    <recommendedName>
        <fullName evidence="4">AB hydrolase-1 domain-containing protein</fullName>
    </recommendedName>
</protein>
<organism evidence="5 6">
    <name type="scientific">Dactylellina haptotyla (strain CBS 200.50)</name>
    <name type="common">Nematode-trapping fungus</name>
    <name type="synonym">Monacrosporium haptotylum</name>
    <dbReference type="NCBI Taxonomy" id="1284197"/>
    <lineage>
        <taxon>Eukaryota</taxon>
        <taxon>Fungi</taxon>
        <taxon>Dikarya</taxon>
        <taxon>Ascomycota</taxon>
        <taxon>Pezizomycotina</taxon>
        <taxon>Orbiliomycetes</taxon>
        <taxon>Orbiliales</taxon>
        <taxon>Orbiliaceae</taxon>
        <taxon>Dactylellina</taxon>
    </lineage>
</organism>
<accession>S8BXN0</accession>
<dbReference type="InterPro" id="IPR029058">
    <property type="entry name" value="AB_hydrolase_fold"/>
</dbReference>
<name>S8BXN0_DACHA</name>
<feature type="domain" description="AB hydrolase-1" evidence="4">
    <location>
        <begin position="91"/>
        <end position="415"/>
    </location>
</feature>
<dbReference type="InterPro" id="IPR000073">
    <property type="entry name" value="AB_hydrolase_1"/>
</dbReference>
<evidence type="ECO:0000256" key="1">
    <source>
        <dbReference type="ARBA" id="ARBA00022801"/>
    </source>
</evidence>
<dbReference type="STRING" id="1284197.S8BXN0"/>
<proteinExistence type="inferred from homology"/>
<comment type="caution">
    <text evidence="5">The sequence shown here is derived from an EMBL/GenBank/DDBJ whole genome shotgun (WGS) entry which is preliminary data.</text>
</comment>
<evidence type="ECO:0000313" key="6">
    <source>
        <dbReference type="Proteomes" id="UP000015100"/>
    </source>
</evidence>
<keyword evidence="3" id="KW-0812">Transmembrane</keyword>
<dbReference type="PRINTS" id="PR00412">
    <property type="entry name" value="EPOXHYDRLASE"/>
</dbReference>
<dbReference type="OMA" id="HWTPVER"/>
<dbReference type="eggNOG" id="KOG4178">
    <property type="taxonomic scope" value="Eukaryota"/>
</dbReference>
<keyword evidence="1" id="KW-0378">Hydrolase</keyword>
<dbReference type="InterPro" id="IPR000639">
    <property type="entry name" value="Epox_hydrolase-like"/>
</dbReference>
<dbReference type="EMBL" id="AQGS01000054">
    <property type="protein sequence ID" value="EPS44288.1"/>
    <property type="molecule type" value="Genomic_DNA"/>
</dbReference>
<dbReference type="SUPFAM" id="SSF53474">
    <property type="entry name" value="alpha/beta-Hydrolases"/>
    <property type="match status" value="1"/>
</dbReference>
<gene>
    <name evidence="5" type="ORF">H072_1731</name>
</gene>
<feature type="transmembrane region" description="Helical" evidence="3">
    <location>
        <begin position="6"/>
        <end position="34"/>
    </location>
</feature>
<dbReference type="OrthoDB" id="6431331at2759"/>
<keyword evidence="6" id="KW-1185">Reference proteome</keyword>
<dbReference type="HOGENOM" id="CLU_046024_0_0_1"/>
<dbReference type="AlphaFoldDB" id="S8BXN0"/>
<evidence type="ECO:0000259" key="4">
    <source>
        <dbReference type="Pfam" id="PF12697"/>
    </source>
</evidence>
<dbReference type="PANTHER" id="PTHR43329">
    <property type="entry name" value="EPOXIDE HYDROLASE"/>
    <property type="match status" value="1"/>
</dbReference>
<dbReference type="Pfam" id="PF12697">
    <property type="entry name" value="Abhydrolase_6"/>
    <property type="match status" value="1"/>
</dbReference>
<dbReference type="Proteomes" id="UP000015100">
    <property type="component" value="Unassembled WGS sequence"/>
</dbReference>
<evidence type="ECO:0000313" key="5">
    <source>
        <dbReference type="EMBL" id="EPS44288.1"/>
    </source>
</evidence>
<keyword evidence="3" id="KW-1133">Transmembrane helix</keyword>
<evidence type="ECO:0000256" key="2">
    <source>
        <dbReference type="ARBA" id="ARBA00038334"/>
    </source>
</evidence>
<dbReference type="Gene3D" id="3.40.50.1820">
    <property type="entry name" value="alpha/beta hydrolase"/>
    <property type="match status" value="1"/>
</dbReference>